<evidence type="ECO:0000313" key="4">
    <source>
        <dbReference type="Proteomes" id="UP000785200"/>
    </source>
</evidence>
<dbReference type="AlphaFoldDB" id="A0A9P6VJU7"/>
<feature type="transmembrane region" description="Helical" evidence="2">
    <location>
        <begin position="263"/>
        <end position="288"/>
    </location>
</feature>
<dbReference type="GO" id="GO:0000324">
    <property type="term" value="C:fungal-type vacuole"/>
    <property type="evidence" value="ECO:0007669"/>
    <property type="project" value="TreeGrafter"/>
</dbReference>
<dbReference type="EMBL" id="VNKQ01000008">
    <property type="protein sequence ID" value="KAG0649521.1"/>
    <property type="molecule type" value="Genomic_DNA"/>
</dbReference>
<proteinExistence type="predicted"/>
<dbReference type="GO" id="GO:0071944">
    <property type="term" value="C:cell periphery"/>
    <property type="evidence" value="ECO:0007669"/>
    <property type="project" value="TreeGrafter"/>
</dbReference>
<evidence type="ECO:0000256" key="2">
    <source>
        <dbReference type="SAM" id="Phobius"/>
    </source>
</evidence>
<feature type="compositionally biased region" description="Low complexity" evidence="1">
    <location>
        <begin position="64"/>
        <end position="77"/>
    </location>
</feature>
<comment type="caution">
    <text evidence="3">The sequence shown here is derived from an EMBL/GenBank/DDBJ whole genome shotgun (WGS) entry which is preliminary data.</text>
</comment>
<dbReference type="PANTHER" id="PTHR36819">
    <property type="entry name" value="REGULATOR OF PHOSPHOLIPASE D SRF1"/>
    <property type="match status" value="1"/>
</dbReference>
<feature type="compositionally biased region" description="Polar residues" evidence="1">
    <location>
        <begin position="36"/>
        <end position="45"/>
    </location>
</feature>
<evidence type="ECO:0000256" key="1">
    <source>
        <dbReference type="SAM" id="MobiDB-lite"/>
    </source>
</evidence>
<accession>A0A9P6VJU7</accession>
<keyword evidence="2" id="KW-0472">Membrane</keyword>
<feature type="transmembrane region" description="Helical" evidence="2">
    <location>
        <begin position="373"/>
        <end position="390"/>
    </location>
</feature>
<reference evidence="3" key="1">
    <citation type="submission" date="2019-07" db="EMBL/GenBank/DDBJ databases">
        <title>Hyphodiscus hymeniophilus genome sequencing and assembly.</title>
        <authorList>
            <person name="Kramer G."/>
            <person name="Nodwell J."/>
        </authorList>
    </citation>
    <scope>NUCLEOTIDE SEQUENCE</scope>
    <source>
        <strain evidence="3">ATCC 34498</strain>
    </source>
</reference>
<protein>
    <submittedName>
        <fullName evidence="3">SPO14 regulatory factor 1</fullName>
    </submittedName>
</protein>
<feature type="compositionally biased region" description="Basic and acidic residues" evidence="1">
    <location>
        <begin position="19"/>
        <end position="35"/>
    </location>
</feature>
<feature type="transmembrane region" description="Helical" evidence="2">
    <location>
        <begin position="308"/>
        <end position="326"/>
    </location>
</feature>
<keyword evidence="2" id="KW-1133">Transmembrane helix</keyword>
<keyword evidence="4" id="KW-1185">Reference proteome</keyword>
<feature type="compositionally biased region" description="Basic and acidic residues" evidence="1">
    <location>
        <begin position="78"/>
        <end position="88"/>
    </location>
</feature>
<evidence type="ECO:0000313" key="3">
    <source>
        <dbReference type="EMBL" id="KAG0649521.1"/>
    </source>
</evidence>
<keyword evidence="2" id="KW-0812">Transmembrane</keyword>
<feature type="compositionally biased region" description="Polar residues" evidence="1">
    <location>
        <begin position="102"/>
        <end position="116"/>
    </location>
</feature>
<organism evidence="3 4">
    <name type="scientific">Hyphodiscus hymeniophilus</name>
    <dbReference type="NCBI Taxonomy" id="353542"/>
    <lineage>
        <taxon>Eukaryota</taxon>
        <taxon>Fungi</taxon>
        <taxon>Dikarya</taxon>
        <taxon>Ascomycota</taxon>
        <taxon>Pezizomycotina</taxon>
        <taxon>Leotiomycetes</taxon>
        <taxon>Helotiales</taxon>
        <taxon>Hyphodiscaceae</taxon>
        <taxon>Hyphodiscus</taxon>
    </lineage>
</organism>
<dbReference type="OrthoDB" id="2589563at2759"/>
<feature type="region of interest" description="Disordered" evidence="1">
    <location>
        <begin position="1"/>
        <end position="134"/>
    </location>
</feature>
<gene>
    <name evidence="3" type="ORF">D0Z07_4333</name>
</gene>
<dbReference type="Proteomes" id="UP000785200">
    <property type="component" value="Unassembled WGS sequence"/>
</dbReference>
<feature type="transmembrane region" description="Helical" evidence="2">
    <location>
        <begin position="346"/>
        <end position="367"/>
    </location>
</feature>
<sequence length="400" mass="44485">MAPSEDLTGTFSAQGPTLEAHHILQHDSIPSERQHSGSLSSSNQGGVRGKRADQTQDNRPTAYSSSSRNTQSSSSTRAETRSAQRDVRTLPPWIDSFEDGEASNTKPTDGLLSSPSKAHPAQHNFAPSNPERRISHDGYVDTYDDAAHGMAGKRHETGFFGVHREPVKGRKWDHARDGDPVIMQSGILPTSSPWRTYIKASMYGPGQIEDGERKDEQFLQEQTPGYEKPWRGDLECNDDPDTFANLLHNRRRQRTLIKRAQHLLLMHPLIPLIFRIIVLTTSSIALALSGSVHHFSTRFHYPQSPSTVMAIVVDIIAIPYICYITWDEYTGKPLGLRSPKAKIRLVLLDLFFIIFESANLSLAFGAVTDDNGASLIAWSLTFAVSIFRLVERVGGREEGD</sequence>
<name>A0A9P6VJU7_9HELO</name>
<dbReference type="PANTHER" id="PTHR36819:SF1">
    <property type="entry name" value="REGULATOR OF PHOSPHOLIPASE D SRF1"/>
    <property type="match status" value="1"/>
</dbReference>
<dbReference type="InterPro" id="IPR037737">
    <property type="entry name" value="Srf1"/>
</dbReference>